<accession>A0A2L0EYH9</accession>
<dbReference type="InterPro" id="IPR009057">
    <property type="entry name" value="Homeodomain-like_sf"/>
</dbReference>
<reference evidence="6 7" key="1">
    <citation type="submission" date="2015-09" db="EMBL/GenBank/DDBJ databases">
        <title>Sorangium comparison.</title>
        <authorList>
            <person name="Zaburannyi N."/>
            <person name="Bunk B."/>
            <person name="Overmann J."/>
            <person name="Mueller R."/>
        </authorList>
    </citation>
    <scope>NUCLEOTIDE SEQUENCE [LARGE SCALE GENOMIC DNA]</scope>
    <source>
        <strain evidence="6 7">So ce26</strain>
    </source>
</reference>
<dbReference type="Pfam" id="PF12833">
    <property type="entry name" value="HTH_18"/>
    <property type="match status" value="1"/>
</dbReference>
<dbReference type="PANTHER" id="PTHR11019:SF199">
    <property type="entry name" value="HTH-TYPE TRANSCRIPTIONAL REGULATOR NIMR"/>
    <property type="match status" value="1"/>
</dbReference>
<evidence type="ECO:0000313" key="7">
    <source>
        <dbReference type="Proteomes" id="UP000238348"/>
    </source>
</evidence>
<evidence type="ECO:0000259" key="5">
    <source>
        <dbReference type="PROSITE" id="PS01124"/>
    </source>
</evidence>
<feature type="compositionally biased region" description="Basic and acidic residues" evidence="4">
    <location>
        <begin position="1"/>
        <end position="10"/>
    </location>
</feature>
<dbReference type="InterPro" id="IPR020449">
    <property type="entry name" value="Tscrpt_reg_AraC-type_HTH"/>
</dbReference>
<evidence type="ECO:0000256" key="4">
    <source>
        <dbReference type="SAM" id="MobiDB-lite"/>
    </source>
</evidence>
<evidence type="ECO:0000313" key="6">
    <source>
        <dbReference type="EMBL" id="AUX44315.1"/>
    </source>
</evidence>
<dbReference type="PROSITE" id="PS01124">
    <property type="entry name" value="HTH_ARAC_FAMILY_2"/>
    <property type="match status" value="1"/>
</dbReference>
<feature type="region of interest" description="Disordered" evidence="4">
    <location>
        <begin position="1"/>
        <end position="24"/>
    </location>
</feature>
<evidence type="ECO:0000256" key="2">
    <source>
        <dbReference type="ARBA" id="ARBA00023125"/>
    </source>
</evidence>
<sequence>MPINVDKETTVLRPARGRRRHRRRQLAASVPVAVVAERVGYRSASAFIASFRRLLGVAPGAYFATLAHGGHAAHGKAG</sequence>
<evidence type="ECO:0000256" key="3">
    <source>
        <dbReference type="ARBA" id="ARBA00023163"/>
    </source>
</evidence>
<dbReference type="PANTHER" id="PTHR11019">
    <property type="entry name" value="HTH-TYPE TRANSCRIPTIONAL REGULATOR NIMR"/>
    <property type="match status" value="1"/>
</dbReference>
<organism evidence="6 7">
    <name type="scientific">Sorangium cellulosum</name>
    <name type="common">Polyangium cellulosum</name>
    <dbReference type="NCBI Taxonomy" id="56"/>
    <lineage>
        <taxon>Bacteria</taxon>
        <taxon>Pseudomonadati</taxon>
        <taxon>Myxococcota</taxon>
        <taxon>Polyangia</taxon>
        <taxon>Polyangiales</taxon>
        <taxon>Polyangiaceae</taxon>
        <taxon>Sorangium</taxon>
    </lineage>
</organism>
<dbReference type="SUPFAM" id="SSF46689">
    <property type="entry name" value="Homeodomain-like"/>
    <property type="match status" value="1"/>
</dbReference>
<dbReference type="SMART" id="SM00342">
    <property type="entry name" value="HTH_ARAC"/>
    <property type="match status" value="1"/>
</dbReference>
<evidence type="ECO:0000256" key="1">
    <source>
        <dbReference type="ARBA" id="ARBA00023015"/>
    </source>
</evidence>
<keyword evidence="2" id="KW-0238">DNA-binding</keyword>
<dbReference type="PRINTS" id="PR00032">
    <property type="entry name" value="HTHARAC"/>
</dbReference>
<dbReference type="GO" id="GO:0043565">
    <property type="term" value="F:sequence-specific DNA binding"/>
    <property type="evidence" value="ECO:0007669"/>
    <property type="project" value="InterPro"/>
</dbReference>
<keyword evidence="3" id="KW-0804">Transcription</keyword>
<dbReference type="Gene3D" id="1.10.10.60">
    <property type="entry name" value="Homeodomain-like"/>
    <property type="match status" value="1"/>
</dbReference>
<feature type="domain" description="HTH araC/xylS-type" evidence="5">
    <location>
        <begin position="18"/>
        <end position="65"/>
    </location>
</feature>
<gene>
    <name evidence="6" type="ORF">SOCE26_057790</name>
</gene>
<proteinExistence type="predicted"/>
<name>A0A2L0EYH9_SORCE</name>
<feature type="compositionally biased region" description="Basic residues" evidence="4">
    <location>
        <begin position="15"/>
        <end position="24"/>
    </location>
</feature>
<dbReference type="GO" id="GO:0003700">
    <property type="term" value="F:DNA-binding transcription factor activity"/>
    <property type="evidence" value="ECO:0007669"/>
    <property type="project" value="InterPro"/>
</dbReference>
<keyword evidence="1" id="KW-0805">Transcription regulation</keyword>
<dbReference type="InterPro" id="IPR018060">
    <property type="entry name" value="HTH_AraC"/>
</dbReference>
<dbReference type="AlphaFoldDB" id="A0A2L0EYH9"/>
<dbReference type="Proteomes" id="UP000238348">
    <property type="component" value="Chromosome"/>
</dbReference>
<dbReference type="EMBL" id="CP012673">
    <property type="protein sequence ID" value="AUX44315.1"/>
    <property type="molecule type" value="Genomic_DNA"/>
</dbReference>
<protein>
    <recommendedName>
        <fullName evidence="5">HTH araC/xylS-type domain-containing protein</fullName>
    </recommendedName>
</protein>